<dbReference type="PROSITE" id="PS00409">
    <property type="entry name" value="PROKAR_NTER_METHYL"/>
    <property type="match status" value="1"/>
</dbReference>
<sequence>MRRMPNTPRGFTLVELLVVIAIIGMLVALLIPAVGAARARMRKAACLNNMREIGTAMINYDSTKQRLPGYIEPVQARGRESKTRGYVAWMPNNNPPPYSQSGYVNTAENDPSVSRVGWPTLILPQIQRQDIWELVQSAETSSNQQIVPQIALYVCPDDTDLTSAEDAAGITYSVNSGAWDWSSSGAFLGDSKANGLFQNLVDGNTKTRLTDATDGAATTLMLAENVTKNENYSWFGVQAGGEQQLGVVWVVNPTPGANCNDVYQQYPFNDDGSQETPAVRAGQWPADMPCFARPMSYHFDDGFNVIFADGHGQSLNASLDPIVYQQLMTAHGSKCTDPNDDSSTVIGQFRSLPPLAESDLDN</sequence>
<dbReference type="AlphaFoldDB" id="A0A9X2FFS2"/>
<dbReference type="SUPFAM" id="SSF54523">
    <property type="entry name" value="Pili subunits"/>
    <property type="match status" value="1"/>
</dbReference>
<dbReference type="Proteomes" id="UP001155241">
    <property type="component" value="Unassembled WGS sequence"/>
</dbReference>
<evidence type="ECO:0000259" key="1">
    <source>
        <dbReference type="Pfam" id="PF07596"/>
    </source>
</evidence>
<evidence type="ECO:0000313" key="2">
    <source>
        <dbReference type="EMBL" id="MCO6047212.1"/>
    </source>
</evidence>
<dbReference type="EMBL" id="JAMXLR010000090">
    <property type="protein sequence ID" value="MCO6047212.1"/>
    <property type="molecule type" value="Genomic_DNA"/>
</dbReference>
<keyword evidence="3" id="KW-1185">Reference proteome</keyword>
<comment type="caution">
    <text evidence="2">The sequence shown here is derived from an EMBL/GenBank/DDBJ whole genome shotgun (WGS) entry which is preliminary data.</text>
</comment>
<dbReference type="PANTHER" id="PTHR30093:SF2">
    <property type="entry name" value="TYPE II SECRETION SYSTEM PROTEIN H"/>
    <property type="match status" value="1"/>
</dbReference>
<protein>
    <submittedName>
        <fullName evidence="2">DUF1559 domain-containing protein</fullName>
    </submittedName>
</protein>
<dbReference type="Pfam" id="PF07963">
    <property type="entry name" value="N_methyl"/>
    <property type="match status" value="1"/>
</dbReference>
<evidence type="ECO:0000313" key="3">
    <source>
        <dbReference type="Proteomes" id="UP001155241"/>
    </source>
</evidence>
<organism evidence="2 3">
    <name type="scientific">Aeoliella straminimaris</name>
    <dbReference type="NCBI Taxonomy" id="2954799"/>
    <lineage>
        <taxon>Bacteria</taxon>
        <taxon>Pseudomonadati</taxon>
        <taxon>Planctomycetota</taxon>
        <taxon>Planctomycetia</taxon>
        <taxon>Pirellulales</taxon>
        <taxon>Lacipirellulaceae</taxon>
        <taxon>Aeoliella</taxon>
    </lineage>
</organism>
<dbReference type="RefSeq" id="WP_252855323.1">
    <property type="nucleotide sequence ID" value="NZ_JAMXLR010000090.1"/>
</dbReference>
<dbReference type="InterPro" id="IPR011453">
    <property type="entry name" value="DUF1559"/>
</dbReference>
<dbReference type="PANTHER" id="PTHR30093">
    <property type="entry name" value="GENERAL SECRETION PATHWAY PROTEIN G"/>
    <property type="match status" value="1"/>
</dbReference>
<feature type="domain" description="DUF1559" evidence="1">
    <location>
        <begin position="36"/>
        <end position="321"/>
    </location>
</feature>
<dbReference type="Pfam" id="PF07596">
    <property type="entry name" value="SBP_bac_10"/>
    <property type="match status" value="1"/>
</dbReference>
<dbReference type="Gene3D" id="3.30.700.10">
    <property type="entry name" value="Glycoprotein, Type 4 Pilin"/>
    <property type="match status" value="1"/>
</dbReference>
<accession>A0A9X2FFS2</accession>
<dbReference type="NCBIfam" id="TIGR02532">
    <property type="entry name" value="IV_pilin_GFxxxE"/>
    <property type="match status" value="1"/>
</dbReference>
<reference evidence="2" key="1">
    <citation type="submission" date="2022-06" db="EMBL/GenBank/DDBJ databases">
        <title>Aeoliella straminimaris, a novel planctomycete from sediments.</title>
        <authorList>
            <person name="Vitorino I.R."/>
            <person name="Lage O.M."/>
        </authorList>
    </citation>
    <scope>NUCLEOTIDE SEQUENCE</scope>
    <source>
        <strain evidence="2">ICT_H6.2</strain>
    </source>
</reference>
<proteinExistence type="predicted"/>
<gene>
    <name evidence="2" type="ORF">NG895_25210</name>
</gene>
<dbReference type="InterPro" id="IPR045584">
    <property type="entry name" value="Pilin-like"/>
</dbReference>
<dbReference type="InterPro" id="IPR012902">
    <property type="entry name" value="N_methyl_site"/>
</dbReference>
<name>A0A9X2FFS2_9BACT</name>